<dbReference type="PANTHER" id="PTHR43820">
    <property type="entry name" value="HIGH-AFFINITY BRANCHED-CHAIN AMINO ACID TRANSPORT ATP-BINDING PROTEIN LIVF"/>
    <property type="match status" value="1"/>
</dbReference>
<dbReference type="InterPro" id="IPR027417">
    <property type="entry name" value="P-loop_NTPase"/>
</dbReference>
<dbReference type="AlphaFoldDB" id="A0A0J6BZ45"/>
<reference evidence="9 10" key="1">
    <citation type="submission" date="2015-09" db="EMBL/GenBank/DDBJ databases">
        <authorList>
            <person name="Jackson K.R."/>
            <person name="Lunt B.L."/>
            <person name="Fisher J.N.B."/>
            <person name="Gardner A.V."/>
            <person name="Bailey M.E."/>
            <person name="Deus L.M."/>
            <person name="Earl A.S."/>
            <person name="Gibby P.D."/>
            <person name="Hartmann K.A."/>
            <person name="Liu J.E."/>
            <person name="Manci A.M."/>
            <person name="Nielsen D.A."/>
            <person name="Solomon M.B."/>
            <person name="Breakwell D.P."/>
            <person name="Burnett S.H."/>
            <person name="Grose J.H."/>
        </authorList>
    </citation>
    <scope>NUCLEOTIDE SEQUENCE [LARGE SCALE GENOMIC DNA]</scope>
    <source>
        <strain evidence="9 10">2789STDY5608636</strain>
    </source>
</reference>
<evidence type="ECO:0000256" key="5">
    <source>
        <dbReference type="ARBA" id="ARBA00022840"/>
    </source>
</evidence>
<dbReference type="InterPro" id="IPR003593">
    <property type="entry name" value="AAA+_ATPase"/>
</dbReference>
<keyword evidence="3" id="KW-0472">Membrane</keyword>
<dbReference type="InterPro" id="IPR017871">
    <property type="entry name" value="ABC_transporter-like_CS"/>
</dbReference>
<evidence type="ECO:0000259" key="7">
    <source>
        <dbReference type="PROSITE" id="PS50893"/>
    </source>
</evidence>
<evidence type="ECO:0000256" key="6">
    <source>
        <dbReference type="ARBA" id="ARBA00022970"/>
    </source>
</evidence>
<dbReference type="Proteomes" id="UP000092950">
    <property type="component" value="Chromosome"/>
</dbReference>
<gene>
    <name evidence="9" type="primary">livF_21</name>
    <name evidence="8" type="ORF">BBN53_13745</name>
    <name evidence="9" type="ORF">ERS370011_03596</name>
</gene>
<dbReference type="EMBL" id="CP016440">
    <property type="protein sequence ID" value="ANY18362.1"/>
    <property type="molecule type" value="Genomic_DNA"/>
</dbReference>
<accession>A0A0M9IHP7</accession>
<dbReference type="Proteomes" id="UP000053096">
    <property type="component" value="Unassembled WGS sequence"/>
</dbReference>
<accession>A0A0J6BZ45</accession>
<keyword evidence="6" id="KW-0029">Amino-acid transport</keyword>
<dbReference type="SUPFAM" id="SSF52540">
    <property type="entry name" value="P-loop containing nucleoside triphosphate hydrolases"/>
    <property type="match status" value="1"/>
</dbReference>
<keyword evidence="3" id="KW-1003">Cell membrane</keyword>
<evidence type="ECO:0000313" key="11">
    <source>
        <dbReference type="Proteomes" id="UP000092950"/>
    </source>
</evidence>
<evidence type="ECO:0000313" key="10">
    <source>
        <dbReference type="Proteomes" id="UP000053096"/>
    </source>
</evidence>
<dbReference type="RefSeq" id="WP_048026746.1">
    <property type="nucleotide sequence ID" value="NZ_CBCSJN010000037.1"/>
</dbReference>
<dbReference type="PROSITE" id="PS00211">
    <property type="entry name" value="ABC_TRANSPORTER_1"/>
    <property type="match status" value="1"/>
</dbReference>
<name>A0A0J6BZ45_9BORD</name>
<evidence type="ECO:0000256" key="1">
    <source>
        <dbReference type="ARBA" id="ARBA00005417"/>
    </source>
</evidence>
<dbReference type="KEGG" id="bpdz:BBN53_13745"/>
<evidence type="ECO:0000313" key="9">
    <source>
        <dbReference type="EMBL" id="CUJ06872.1"/>
    </source>
</evidence>
<evidence type="ECO:0000256" key="3">
    <source>
        <dbReference type="ARBA" id="ARBA00022475"/>
    </source>
</evidence>
<evidence type="ECO:0000313" key="8">
    <source>
        <dbReference type="EMBL" id="ANY18362.1"/>
    </source>
</evidence>
<dbReference type="InterPro" id="IPR052156">
    <property type="entry name" value="BCAA_Transport_ATP-bd_LivF"/>
</dbReference>
<dbReference type="Pfam" id="PF00005">
    <property type="entry name" value="ABC_tran"/>
    <property type="match status" value="1"/>
</dbReference>
<dbReference type="CDD" id="cd03224">
    <property type="entry name" value="ABC_TM1139_LivF_branched"/>
    <property type="match status" value="1"/>
</dbReference>
<evidence type="ECO:0000256" key="2">
    <source>
        <dbReference type="ARBA" id="ARBA00022448"/>
    </source>
</evidence>
<dbReference type="GO" id="GO:0005524">
    <property type="term" value="F:ATP binding"/>
    <property type="evidence" value="ECO:0007669"/>
    <property type="project" value="UniProtKB-KW"/>
</dbReference>
<dbReference type="Gene3D" id="3.40.50.300">
    <property type="entry name" value="P-loop containing nucleotide triphosphate hydrolases"/>
    <property type="match status" value="1"/>
</dbReference>
<keyword evidence="11" id="KW-1185">Reference proteome</keyword>
<dbReference type="GO" id="GO:0015807">
    <property type="term" value="P:L-amino acid transport"/>
    <property type="evidence" value="ECO:0007669"/>
    <property type="project" value="TreeGrafter"/>
</dbReference>
<keyword evidence="2" id="KW-0813">Transport</keyword>
<dbReference type="PANTHER" id="PTHR43820:SF4">
    <property type="entry name" value="HIGH-AFFINITY BRANCHED-CHAIN AMINO ACID TRANSPORT ATP-BINDING PROTEIN LIVF"/>
    <property type="match status" value="1"/>
</dbReference>
<comment type="similarity">
    <text evidence="1">Belongs to the ABC transporter superfamily.</text>
</comment>
<dbReference type="GO" id="GO:0016887">
    <property type="term" value="F:ATP hydrolysis activity"/>
    <property type="evidence" value="ECO:0007669"/>
    <property type="project" value="InterPro"/>
</dbReference>
<dbReference type="EMBL" id="CYTV01000012">
    <property type="protein sequence ID" value="CUJ06872.1"/>
    <property type="molecule type" value="Genomic_DNA"/>
</dbReference>
<dbReference type="SMART" id="SM00382">
    <property type="entry name" value="AAA"/>
    <property type="match status" value="1"/>
</dbReference>
<dbReference type="InterPro" id="IPR003439">
    <property type="entry name" value="ABC_transporter-like_ATP-bd"/>
</dbReference>
<organism evidence="9 10">
    <name type="scientific">Bordetella pseudohinzii</name>
    <dbReference type="NCBI Taxonomy" id="1331258"/>
    <lineage>
        <taxon>Bacteria</taxon>
        <taxon>Pseudomonadati</taxon>
        <taxon>Pseudomonadota</taxon>
        <taxon>Betaproteobacteria</taxon>
        <taxon>Burkholderiales</taxon>
        <taxon>Alcaligenaceae</taxon>
        <taxon>Bordetella</taxon>
    </lineage>
</organism>
<evidence type="ECO:0000256" key="4">
    <source>
        <dbReference type="ARBA" id="ARBA00022741"/>
    </source>
</evidence>
<dbReference type="PROSITE" id="PS50893">
    <property type="entry name" value="ABC_TRANSPORTER_2"/>
    <property type="match status" value="1"/>
</dbReference>
<dbReference type="GO" id="GO:0015658">
    <property type="term" value="F:branched-chain amino acid transmembrane transporter activity"/>
    <property type="evidence" value="ECO:0007669"/>
    <property type="project" value="TreeGrafter"/>
</dbReference>
<keyword evidence="4" id="KW-0547">Nucleotide-binding</keyword>
<feature type="domain" description="ABC transporter" evidence="7">
    <location>
        <begin position="2"/>
        <end position="235"/>
    </location>
</feature>
<protein>
    <submittedName>
        <fullName evidence="8">ABC transporter ATP-binding protein</fullName>
    </submittedName>
    <submittedName>
        <fullName evidence="9">LIV-I protein F</fullName>
    </submittedName>
</protein>
<proteinExistence type="inferred from homology"/>
<keyword evidence="5 8" id="KW-0067">ATP-binding</keyword>
<sequence>MLEVHRLCVSYGQVRAVNEVSFSVKEGDLVSLIGANGAGKTTLLKAVMGALVSDSGSVSLGGISLGRAPVEERVRRGMYLVPEKRSLFNSMTVQDNLELGTYANRKGLSFAQELKRIYKLFPILEERKLQLAGTLSGGQQQMVAIGRALIARPKVLLLDEPSIGLAPLIVQQIMDVIVEHKRQEGLTVVLVEQNARLALRAADRAYLIEIGRIVKEGTGDELANDPQLSEIYLGSTKKMKETTDAASATV</sequence>
<reference evidence="8 11" key="2">
    <citation type="submission" date="2016-07" db="EMBL/GenBank/DDBJ databases">
        <title>Complete genome sequences of Bordetella pseudohinzii.</title>
        <authorList>
            <person name="Spilker T."/>
            <person name="Darrah R."/>
            <person name="LiPuma J.J."/>
        </authorList>
    </citation>
    <scope>NUCLEOTIDE SEQUENCE [LARGE SCALE GENOMIC DNA]</scope>
    <source>
        <strain evidence="8 11">HI4681</strain>
    </source>
</reference>